<proteinExistence type="predicted"/>
<dbReference type="EMBL" id="JXTC01000047">
    <property type="protein sequence ID" value="PON95048.1"/>
    <property type="molecule type" value="Genomic_DNA"/>
</dbReference>
<protein>
    <submittedName>
        <fullName evidence="1">Uncharacterized protein</fullName>
    </submittedName>
</protein>
<accession>A0A2P5FBA0</accession>
<organism evidence="1 2">
    <name type="scientific">Trema orientale</name>
    <name type="common">Charcoal tree</name>
    <name type="synonym">Celtis orientalis</name>
    <dbReference type="NCBI Taxonomy" id="63057"/>
    <lineage>
        <taxon>Eukaryota</taxon>
        <taxon>Viridiplantae</taxon>
        <taxon>Streptophyta</taxon>
        <taxon>Embryophyta</taxon>
        <taxon>Tracheophyta</taxon>
        <taxon>Spermatophyta</taxon>
        <taxon>Magnoliopsida</taxon>
        <taxon>eudicotyledons</taxon>
        <taxon>Gunneridae</taxon>
        <taxon>Pentapetalae</taxon>
        <taxon>rosids</taxon>
        <taxon>fabids</taxon>
        <taxon>Rosales</taxon>
        <taxon>Cannabaceae</taxon>
        <taxon>Trema</taxon>
    </lineage>
</organism>
<reference evidence="2" key="1">
    <citation type="submission" date="2016-06" db="EMBL/GenBank/DDBJ databases">
        <title>Parallel loss of symbiosis genes in relatives of nitrogen-fixing non-legume Parasponia.</title>
        <authorList>
            <person name="Van Velzen R."/>
            <person name="Holmer R."/>
            <person name="Bu F."/>
            <person name="Rutten L."/>
            <person name="Van Zeijl A."/>
            <person name="Liu W."/>
            <person name="Santuari L."/>
            <person name="Cao Q."/>
            <person name="Sharma T."/>
            <person name="Shen D."/>
            <person name="Roswanjaya Y."/>
            <person name="Wardhani T."/>
            <person name="Kalhor M.S."/>
            <person name="Jansen J."/>
            <person name="Van den Hoogen J."/>
            <person name="Gungor B."/>
            <person name="Hartog M."/>
            <person name="Hontelez J."/>
            <person name="Verver J."/>
            <person name="Yang W.-C."/>
            <person name="Schijlen E."/>
            <person name="Repin R."/>
            <person name="Schilthuizen M."/>
            <person name="Schranz E."/>
            <person name="Heidstra R."/>
            <person name="Miyata K."/>
            <person name="Fedorova E."/>
            <person name="Kohlen W."/>
            <person name="Bisseling T."/>
            <person name="Smit S."/>
            <person name="Geurts R."/>
        </authorList>
    </citation>
    <scope>NUCLEOTIDE SEQUENCE [LARGE SCALE GENOMIC DNA]</scope>
    <source>
        <strain evidence="2">cv. RG33-2</strain>
    </source>
</reference>
<keyword evidence="2" id="KW-1185">Reference proteome</keyword>
<dbReference type="Proteomes" id="UP000237000">
    <property type="component" value="Unassembled WGS sequence"/>
</dbReference>
<comment type="caution">
    <text evidence="1">The sequence shown here is derived from an EMBL/GenBank/DDBJ whole genome shotgun (WGS) entry which is preliminary data.</text>
</comment>
<dbReference type="InParanoid" id="A0A2P5FBA0"/>
<dbReference type="AlphaFoldDB" id="A0A2P5FBA0"/>
<sequence length="32" mass="3398">MGSNQDPILIVVGTKGRASHSLGLSQVKNYIN</sequence>
<evidence type="ECO:0000313" key="2">
    <source>
        <dbReference type="Proteomes" id="UP000237000"/>
    </source>
</evidence>
<gene>
    <name evidence="1" type="ORF">TorRG33x02_092470</name>
</gene>
<name>A0A2P5FBA0_TREOI</name>
<evidence type="ECO:0000313" key="1">
    <source>
        <dbReference type="EMBL" id="PON95048.1"/>
    </source>
</evidence>